<evidence type="ECO:0000313" key="1">
    <source>
        <dbReference type="EMBL" id="KAK3218555.1"/>
    </source>
</evidence>
<dbReference type="PANTHER" id="PTHR33116">
    <property type="entry name" value="REVERSE TRANSCRIPTASE ZINC-BINDING DOMAIN-CONTAINING PROTEIN-RELATED-RELATED"/>
    <property type="match status" value="1"/>
</dbReference>
<proteinExistence type="predicted"/>
<accession>A0AAE0AIX6</accession>
<comment type="caution">
    <text evidence="1">The sequence shown here is derived from an EMBL/GenBank/DDBJ whole genome shotgun (WGS) entry which is preliminary data.</text>
</comment>
<reference evidence="1" key="1">
    <citation type="journal article" date="2023" name="Plant J.">
        <title>Genome sequences and population genomics provide insights into the demographic history, inbreeding, and mutation load of two 'living fossil' tree species of Dipteronia.</title>
        <authorList>
            <person name="Feng Y."/>
            <person name="Comes H.P."/>
            <person name="Chen J."/>
            <person name="Zhu S."/>
            <person name="Lu R."/>
            <person name="Zhang X."/>
            <person name="Li P."/>
            <person name="Qiu J."/>
            <person name="Olsen K.M."/>
            <person name="Qiu Y."/>
        </authorList>
    </citation>
    <scope>NUCLEOTIDE SEQUENCE</scope>
    <source>
        <strain evidence="1">NBL</strain>
    </source>
</reference>
<protein>
    <submittedName>
        <fullName evidence="1">Uncharacterized protein</fullName>
    </submittedName>
</protein>
<organism evidence="1 2">
    <name type="scientific">Dipteronia sinensis</name>
    <dbReference type="NCBI Taxonomy" id="43782"/>
    <lineage>
        <taxon>Eukaryota</taxon>
        <taxon>Viridiplantae</taxon>
        <taxon>Streptophyta</taxon>
        <taxon>Embryophyta</taxon>
        <taxon>Tracheophyta</taxon>
        <taxon>Spermatophyta</taxon>
        <taxon>Magnoliopsida</taxon>
        <taxon>eudicotyledons</taxon>
        <taxon>Gunneridae</taxon>
        <taxon>Pentapetalae</taxon>
        <taxon>rosids</taxon>
        <taxon>malvids</taxon>
        <taxon>Sapindales</taxon>
        <taxon>Sapindaceae</taxon>
        <taxon>Hippocastanoideae</taxon>
        <taxon>Acereae</taxon>
        <taxon>Dipteronia</taxon>
    </lineage>
</organism>
<evidence type="ECO:0000313" key="2">
    <source>
        <dbReference type="Proteomes" id="UP001281410"/>
    </source>
</evidence>
<dbReference type="Proteomes" id="UP001281410">
    <property type="component" value="Unassembled WGS sequence"/>
</dbReference>
<dbReference type="EMBL" id="JANJYJ010000004">
    <property type="protein sequence ID" value="KAK3218555.1"/>
    <property type="molecule type" value="Genomic_DNA"/>
</dbReference>
<gene>
    <name evidence="1" type="ORF">Dsin_012525</name>
</gene>
<dbReference type="AlphaFoldDB" id="A0AAE0AIX6"/>
<name>A0AAE0AIX6_9ROSI</name>
<keyword evidence="2" id="KW-1185">Reference proteome</keyword>
<sequence length="298" mass="33428">MEKLSHLINQRVNTWDWKCEKISREGPHISHIFFADDLILLGQGSVTQAEKINDCLDTFCNLSEQQISFPKSCIFYSCNTNERVAKIISEFCGSPLTKNLGKYLGVPLIYGTVSKRTYGVMVEKVQSGLAAWKSDTLSLAGRVTLIKDVTFALLVYTMQSVKLTSDICLKLDKLNMNFLWDHTDAKKTTHLFKWDTVCLPKKRGGLGIKRMKGMNHVLLAKIGWQILQNDNGNPRDARTILVAWDLPNEGYVKLNVDGGCTGKLGFVTDGGVLHDHLKNWLEGFVLNKGFGSVIEPKF</sequence>
<dbReference type="PANTHER" id="PTHR33116:SF70">
    <property type="entry name" value="NON-LTR RETROELEMENT REVERSE TRANSCRIPTASE-LIKE PROTEIN"/>
    <property type="match status" value="1"/>
</dbReference>